<feature type="compositionally biased region" description="Polar residues" evidence="1">
    <location>
        <begin position="154"/>
        <end position="165"/>
    </location>
</feature>
<evidence type="ECO:0000313" key="3">
    <source>
        <dbReference type="EMBL" id="NJW54101.1"/>
    </source>
</evidence>
<dbReference type="Proteomes" id="UP000703674">
    <property type="component" value="Unassembled WGS sequence"/>
</dbReference>
<accession>A0ABX1D697</accession>
<sequence>MEPEKFENKIKHLLEQREVTPAAQSWERLEQRLEKNRRAKKPIFLWLASAAAIAVVFFVLGSLFNNSIVEETPQLSEEQVEHKVLENNSSEPEVLQPLASEEKVKEKKSSAERGVKKDIFETPSRNAAEEQGQLAFRTPSEEPEADEPKENSLLAESSSPVSESFRTAEVSDTEVEALLLLASAELQADSVYTVNSRDLLQQVEYELEQSFRQKIFEVVKDGFSKAKTAVANRDF</sequence>
<evidence type="ECO:0000313" key="4">
    <source>
        <dbReference type="Proteomes" id="UP000703674"/>
    </source>
</evidence>
<keyword evidence="2" id="KW-1133">Transmembrane helix</keyword>
<comment type="caution">
    <text evidence="3">The sequence shown here is derived from an EMBL/GenBank/DDBJ whole genome shotgun (WGS) entry which is preliminary data.</text>
</comment>
<evidence type="ECO:0000256" key="1">
    <source>
        <dbReference type="SAM" id="MobiDB-lite"/>
    </source>
</evidence>
<proteinExistence type="predicted"/>
<evidence type="ECO:0008006" key="5">
    <source>
        <dbReference type="Google" id="ProtNLM"/>
    </source>
</evidence>
<protein>
    <recommendedName>
        <fullName evidence="5">Anti-sigma factor</fullName>
    </recommendedName>
</protein>
<evidence type="ECO:0000256" key="2">
    <source>
        <dbReference type="SAM" id="Phobius"/>
    </source>
</evidence>
<organism evidence="3 4">
    <name type="scientific">Salinimicrobium oceani</name>
    <dbReference type="NCBI Taxonomy" id="2722702"/>
    <lineage>
        <taxon>Bacteria</taxon>
        <taxon>Pseudomonadati</taxon>
        <taxon>Bacteroidota</taxon>
        <taxon>Flavobacteriia</taxon>
        <taxon>Flavobacteriales</taxon>
        <taxon>Flavobacteriaceae</taxon>
        <taxon>Salinimicrobium</taxon>
    </lineage>
</organism>
<feature type="region of interest" description="Disordered" evidence="1">
    <location>
        <begin position="82"/>
        <end position="166"/>
    </location>
</feature>
<keyword evidence="4" id="KW-1185">Reference proteome</keyword>
<gene>
    <name evidence="3" type="ORF">HC175_14365</name>
</gene>
<feature type="transmembrane region" description="Helical" evidence="2">
    <location>
        <begin position="43"/>
        <end position="64"/>
    </location>
</feature>
<keyword evidence="2" id="KW-0472">Membrane</keyword>
<reference evidence="3 4" key="1">
    <citation type="submission" date="2020-03" db="EMBL/GenBank/DDBJ databases">
        <title>Salinimicrobium sp. nov, isolated from SCS.</title>
        <authorList>
            <person name="Cao W.R."/>
        </authorList>
    </citation>
    <scope>NUCLEOTIDE SEQUENCE [LARGE SCALE GENOMIC DNA]</scope>
    <source>
        <strain evidence="4">J15B91</strain>
    </source>
</reference>
<dbReference type="EMBL" id="JAAVJR010000011">
    <property type="protein sequence ID" value="NJW54101.1"/>
    <property type="molecule type" value="Genomic_DNA"/>
</dbReference>
<dbReference type="RefSeq" id="WP_168139189.1">
    <property type="nucleotide sequence ID" value="NZ_JAAVJR010000011.1"/>
</dbReference>
<name>A0ABX1D697_9FLAO</name>
<keyword evidence="2" id="KW-0812">Transmembrane</keyword>
<feature type="compositionally biased region" description="Basic and acidic residues" evidence="1">
    <location>
        <begin position="100"/>
        <end position="120"/>
    </location>
</feature>